<dbReference type="KEGG" id="cic:CICLE_v100299852m"/>
<evidence type="ECO:0000313" key="1">
    <source>
        <dbReference type="EMBL" id="ESR36810.1"/>
    </source>
</evidence>
<keyword evidence="2" id="KW-1185">Reference proteome</keyword>
<sequence>MVLAVSMMMMMISPMRIV</sequence>
<reference evidence="1 2" key="1">
    <citation type="submission" date="2013-10" db="EMBL/GenBank/DDBJ databases">
        <authorList>
            <consortium name="International Citrus Genome Consortium"/>
            <person name="Jenkins J."/>
            <person name="Schmutz J."/>
            <person name="Prochnik S."/>
            <person name="Rokhsar D."/>
            <person name="Gmitter F."/>
            <person name="Ollitrault P."/>
            <person name="Machado M."/>
            <person name="Talon M."/>
            <person name="Wincker P."/>
            <person name="Jaillon O."/>
            <person name="Morgante M."/>
        </authorList>
    </citation>
    <scope>NUCLEOTIDE SEQUENCE</scope>
    <source>
        <strain evidence="2">cv. Clemenules</strain>
    </source>
</reference>
<feature type="non-terminal residue" evidence="1">
    <location>
        <position position="18"/>
    </location>
</feature>
<gene>
    <name evidence="1" type="ORF">CICLE_v100299852mg</name>
</gene>
<dbReference type="AlphaFoldDB" id="V4SDB8"/>
<dbReference type="EMBL" id="KI536978">
    <property type="protein sequence ID" value="ESR36810.1"/>
    <property type="molecule type" value="Genomic_DNA"/>
</dbReference>
<organism evidence="1 2">
    <name type="scientific">Citrus clementina</name>
    <name type="common">Clementine</name>
    <name type="synonym">Citrus deliciosa x Citrus sinensis</name>
    <dbReference type="NCBI Taxonomy" id="85681"/>
    <lineage>
        <taxon>Eukaryota</taxon>
        <taxon>Viridiplantae</taxon>
        <taxon>Streptophyta</taxon>
        <taxon>Embryophyta</taxon>
        <taxon>Tracheophyta</taxon>
        <taxon>Spermatophyta</taxon>
        <taxon>Magnoliopsida</taxon>
        <taxon>eudicotyledons</taxon>
        <taxon>Gunneridae</taxon>
        <taxon>Pentapetalae</taxon>
        <taxon>rosids</taxon>
        <taxon>malvids</taxon>
        <taxon>Sapindales</taxon>
        <taxon>Rutaceae</taxon>
        <taxon>Aurantioideae</taxon>
        <taxon>Citrus</taxon>
    </lineage>
</organism>
<protein>
    <submittedName>
        <fullName evidence="1">Uncharacterized protein</fullName>
    </submittedName>
</protein>
<dbReference type="Proteomes" id="UP000030687">
    <property type="component" value="Unassembled WGS sequence"/>
</dbReference>
<accession>V4SDB8</accession>
<proteinExistence type="predicted"/>
<name>V4SDB8_CITCL</name>
<dbReference type="InParanoid" id="V4SDB8"/>
<evidence type="ECO:0000313" key="2">
    <source>
        <dbReference type="Proteomes" id="UP000030687"/>
    </source>
</evidence>